<keyword evidence="3" id="KW-1185">Reference proteome</keyword>
<accession>A0A372ENX7</accession>
<evidence type="ECO:0000313" key="2">
    <source>
        <dbReference type="EMBL" id="RFP82329.1"/>
    </source>
</evidence>
<feature type="region of interest" description="Disordered" evidence="1">
    <location>
        <begin position="1"/>
        <end position="70"/>
    </location>
</feature>
<gene>
    <name evidence="2" type="ORF">DY262_00375</name>
</gene>
<comment type="caution">
    <text evidence="2">The sequence shown here is derived from an EMBL/GenBank/DDBJ whole genome shotgun (WGS) entry which is preliminary data.</text>
</comment>
<dbReference type="Proteomes" id="UP000261931">
    <property type="component" value="Unassembled WGS sequence"/>
</dbReference>
<feature type="compositionally biased region" description="Polar residues" evidence="1">
    <location>
        <begin position="16"/>
        <end position="32"/>
    </location>
</feature>
<evidence type="ECO:0000313" key="3">
    <source>
        <dbReference type="Proteomes" id="UP000261931"/>
    </source>
</evidence>
<dbReference type="EMBL" id="QVLS01000001">
    <property type="protein sequence ID" value="RFP82329.1"/>
    <property type="molecule type" value="Genomic_DNA"/>
</dbReference>
<feature type="compositionally biased region" description="Pro residues" evidence="1">
    <location>
        <begin position="34"/>
        <end position="48"/>
    </location>
</feature>
<proteinExistence type="predicted"/>
<sequence length="865" mass="96102">MRPASGPHALTKTRARSLSTGTRPEALQSSALTPPQPPQRPPEPPTDVPVPDHWTHPALAPRGHPKDGDKRQAIEQGFNHRLNAMASCGVPQRVRHAHRAATALMDLFVLFGWPSALCLSLVQDDALWHAFLLPARTPNVQRDGAPDMAQRPGLSLRPPISGRVLASVVAALLALGEHPRAQAVLDACPHAKNRRVVLKWLLRHPGAPLLRLKSTHAAAAFERVLRDMLKAERADFYGRYGPAIEAVLVHWHPPANPSAVDAIRDKLTPLGVAILFDQHHHALLVAQRALAPPALDRLVDYVHQALLHPDWSLSVPGVVCDALAHLGVVVNIHGSFLLDRENGPAAIRQSIGSLEPNQHREVARFVRQCTTALMASDQHPALTRALVHLCACLDDPERVNDAAFQRAALRAMQRYGFIRPWLLSHHPSPEHMPLRAADALLDRAQGIESPCAALQFIADLTRYLALRRPQAAPPRGTCSHAEWPQVRHRLLDHTVAAFTQLMHRCTDPLDPDWTALARWVWVTKAALGLLSPDDNSVPPQSDSAVHAPCLALFASHSVALRHTLALLCPPEWLQPAQALHDPSVTVQELFARCPPATRLAVLRLPLPGLWLSMPLLFDLDQFFADNPELPLERQADQLVHLLPHLDHRMVFDELADTLHRSLAAANANALIDHLRRRPNASLWAYYMFRAFRERLEESPSMLRPRGLPALLSWWGRVTLLSLAQDNRDPWANWLLFLSACANRENSDEPQEPLSPADWLVLGHYLPLCPERAIARNQLEQLSGDRLSALAHAYLLLGWLRQRFAEVASPPSPEHAVPLVPPWLFQTVAEAAKALTRGWSQPEKAALRNELKPMATQYGPLRKRHP</sequence>
<name>A0A372ENX7_9BURK</name>
<protein>
    <submittedName>
        <fullName evidence="2">Uncharacterized protein</fullName>
    </submittedName>
</protein>
<evidence type="ECO:0000256" key="1">
    <source>
        <dbReference type="SAM" id="MobiDB-lite"/>
    </source>
</evidence>
<reference evidence="2 3" key="1">
    <citation type="submission" date="2018-08" db="EMBL/GenBank/DDBJ databases">
        <title>Hydrogenophaga sp. LA-38 isolated from sludge.</title>
        <authorList>
            <person name="Im W.-T."/>
        </authorList>
    </citation>
    <scope>NUCLEOTIDE SEQUENCE [LARGE SCALE GENOMIC DNA]</scope>
    <source>
        <strain evidence="2 3">LA-38</strain>
    </source>
</reference>
<organism evidence="2 3">
    <name type="scientific">Hydrogenophaga borbori</name>
    <dbReference type="NCBI Taxonomy" id="2294117"/>
    <lineage>
        <taxon>Bacteria</taxon>
        <taxon>Pseudomonadati</taxon>
        <taxon>Pseudomonadota</taxon>
        <taxon>Betaproteobacteria</taxon>
        <taxon>Burkholderiales</taxon>
        <taxon>Comamonadaceae</taxon>
        <taxon>Hydrogenophaga</taxon>
    </lineage>
</organism>
<dbReference type="AlphaFoldDB" id="A0A372ENX7"/>